<gene>
    <name evidence="1" type="ORF">VFH_VI114360</name>
</gene>
<organism evidence="1 2">
    <name type="scientific">Vicia faba</name>
    <name type="common">Broad bean</name>
    <name type="synonym">Faba vulgaris</name>
    <dbReference type="NCBI Taxonomy" id="3906"/>
    <lineage>
        <taxon>Eukaryota</taxon>
        <taxon>Viridiplantae</taxon>
        <taxon>Streptophyta</taxon>
        <taxon>Embryophyta</taxon>
        <taxon>Tracheophyta</taxon>
        <taxon>Spermatophyta</taxon>
        <taxon>Magnoliopsida</taxon>
        <taxon>eudicotyledons</taxon>
        <taxon>Gunneridae</taxon>
        <taxon>Pentapetalae</taxon>
        <taxon>rosids</taxon>
        <taxon>fabids</taxon>
        <taxon>Fabales</taxon>
        <taxon>Fabaceae</taxon>
        <taxon>Papilionoideae</taxon>
        <taxon>50 kb inversion clade</taxon>
        <taxon>NPAAA clade</taxon>
        <taxon>Hologalegina</taxon>
        <taxon>IRL clade</taxon>
        <taxon>Fabeae</taxon>
        <taxon>Vicia</taxon>
    </lineage>
</organism>
<protein>
    <submittedName>
        <fullName evidence="1">Uncharacterized protein</fullName>
    </submittedName>
</protein>
<sequence length="122" mass="14119">MKDYSCDSQGRRCTQLWCSQPILKDVIKGDKEVVIQDVRNIMSNIMVTKVSSQREDEQVAEANALVIVFRLDGKRFPTNNKERMMNGICLYYRSIGIQNKMSIKVLTFEEVVQLLKEVRVTD</sequence>
<evidence type="ECO:0000313" key="1">
    <source>
        <dbReference type="EMBL" id="CAI8618248.1"/>
    </source>
</evidence>
<accession>A0AAV1B7M2</accession>
<proteinExistence type="predicted"/>
<dbReference type="EMBL" id="OX451741">
    <property type="protein sequence ID" value="CAI8618248.1"/>
    <property type="molecule type" value="Genomic_DNA"/>
</dbReference>
<dbReference type="AlphaFoldDB" id="A0AAV1B7M2"/>
<dbReference type="Proteomes" id="UP001157006">
    <property type="component" value="Chromosome 6"/>
</dbReference>
<keyword evidence="2" id="KW-1185">Reference proteome</keyword>
<evidence type="ECO:0000313" key="2">
    <source>
        <dbReference type="Proteomes" id="UP001157006"/>
    </source>
</evidence>
<name>A0AAV1B7M2_VICFA</name>
<reference evidence="1 2" key="1">
    <citation type="submission" date="2023-01" db="EMBL/GenBank/DDBJ databases">
        <authorList>
            <person name="Kreplak J."/>
        </authorList>
    </citation>
    <scope>NUCLEOTIDE SEQUENCE [LARGE SCALE GENOMIC DNA]</scope>
</reference>